<keyword evidence="1" id="KW-0812">Transmembrane</keyword>
<sequence length="164" mass="17789">MEWGVSMPIEHLPAGMKPAARRLRDWCLSDGPLLVILGAAITLRGVSYLVGGLTEHPAERLLPLGAWAVVWVVVGGGLLGTSVKPSTFPAAVALGFGVALHLLWGLSFLLASMERPGYDRAWVTSVGFGSVAFITLWLTWRTRALERLKPRLPTKELEDALGRH</sequence>
<accession>A0A0G3HEE0</accession>
<dbReference type="PATRIC" id="fig|1072256.5.peg.1685"/>
<evidence type="ECO:0000313" key="2">
    <source>
        <dbReference type="EMBL" id="AKK11691.1"/>
    </source>
</evidence>
<reference evidence="2 3" key="1">
    <citation type="journal article" date="2015" name="Genome Announc.">
        <title>Virulence Factor Genes Detected in the Complete Genome Sequence of Corynebacterium uterequi DSM 45634, Isolated from the Uterus of a Maiden Mare.</title>
        <authorList>
            <person name="Ruckert C."/>
            <person name="Kriete M."/>
            <person name="Jaenicke S."/>
            <person name="Winkler A."/>
            <person name="Tauch A."/>
        </authorList>
    </citation>
    <scope>NUCLEOTIDE SEQUENCE [LARGE SCALE GENOMIC DNA]</scope>
    <source>
        <strain evidence="2 3">DSM 45634</strain>
    </source>
</reference>
<dbReference type="Proteomes" id="UP000035548">
    <property type="component" value="Chromosome"/>
</dbReference>
<reference evidence="3" key="2">
    <citation type="submission" date="2015-05" db="EMBL/GenBank/DDBJ databases">
        <title>Complete genome sequence of Corynebacterium uterequi DSM 45634, isolated from the uterus of a maiden mare.</title>
        <authorList>
            <person name="Ruckert C."/>
            <person name="Albersmeier A."/>
            <person name="Winkler A."/>
            <person name="Tauch A."/>
        </authorList>
    </citation>
    <scope>NUCLEOTIDE SEQUENCE [LARGE SCALE GENOMIC DNA]</scope>
    <source>
        <strain evidence="3">DSM 45634</strain>
    </source>
</reference>
<keyword evidence="3" id="KW-1185">Reference proteome</keyword>
<dbReference type="KEGG" id="cut:CUTER_08545"/>
<keyword evidence="1" id="KW-1133">Transmembrane helix</keyword>
<protein>
    <recommendedName>
        <fullName evidence="4">DUF3054 family protein</fullName>
    </recommendedName>
</protein>
<evidence type="ECO:0000256" key="1">
    <source>
        <dbReference type="SAM" id="Phobius"/>
    </source>
</evidence>
<dbReference type="STRING" id="1072256.CUTER_08545"/>
<feature type="transmembrane region" description="Helical" evidence="1">
    <location>
        <begin position="88"/>
        <end position="109"/>
    </location>
</feature>
<dbReference type="EMBL" id="CP011546">
    <property type="protein sequence ID" value="AKK11691.1"/>
    <property type="molecule type" value="Genomic_DNA"/>
</dbReference>
<feature type="transmembrane region" description="Helical" evidence="1">
    <location>
        <begin position="62"/>
        <end position="81"/>
    </location>
</feature>
<evidence type="ECO:0008006" key="4">
    <source>
        <dbReference type="Google" id="ProtNLM"/>
    </source>
</evidence>
<evidence type="ECO:0000313" key="3">
    <source>
        <dbReference type="Proteomes" id="UP000035548"/>
    </source>
</evidence>
<organism evidence="2 3">
    <name type="scientific">Corynebacterium uterequi</name>
    <dbReference type="NCBI Taxonomy" id="1072256"/>
    <lineage>
        <taxon>Bacteria</taxon>
        <taxon>Bacillati</taxon>
        <taxon>Actinomycetota</taxon>
        <taxon>Actinomycetes</taxon>
        <taxon>Mycobacteriales</taxon>
        <taxon>Corynebacteriaceae</taxon>
        <taxon>Corynebacterium</taxon>
    </lineage>
</organism>
<name>A0A0G3HEE0_9CORY</name>
<proteinExistence type="predicted"/>
<gene>
    <name evidence="2" type="ORF">CUTER_08545</name>
</gene>
<feature type="transmembrane region" description="Helical" evidence="1">
    <location>
        <begin position="31"/>
        <end position="50"/>
    </location>
</feature>
<feature type="transmembrane region" description="Helical" evidence="1">
    <location>
        <begin position="121"/>
        <end position="140"/>
    </location>
</feature>
<dbReference type="AlphaFoldDB" id="A0A0G3HEE0"/>
<keyword evidence="1" id="KW-0472">Membrane</keyword>